<dbReference type="Pfam" id="PF03283">
    <property type="entry name" value="PAE"/>
    <property type="match status" value="1"/>
</dbReference>
<evidence type="ECO:0000313" key="3">
    <source>
        <dbReference type="Proteomes" id="UP000604046"/>
    </source>
</evidence>
<feature type="chain" id="PRO_5032882037" evidence="1">
    <location>
        <begin position="19"/>
        <end position="366"/>
    </location>
</feature>
<dbReference type="EMBL" id="CAJNDS010002107">
    <property type="protein sequence ID" value="CAE7331298.1"/>
    <property type="molecule type" value="Genomic_DNA"/>
</dbReference>
<keyword evidence="3" id="KW-1185">Reference proteome</keyword>
<feature type="signal peptide" evidence="1">
    <location>
        <begin position="1"/>
        <end position="18"/>
    </location>
</feature>
<comment type="caution">
    <text evidence="2">The sequence shown here is derived from an EMBL/GenBank/DDBJ whole genome shotgun (WGS) entry which is preliminary data.</text>
</comment>
<gene>
    <name evidence="2" type="primary">PAE9</name>
    <name evidence="2" type="ORF">SNAT2548_LOCUS17334</name>
</gene>
<dbReference type="AlphaFoldDB" id="A0A812NXK4"/>
<sequence length="366" mass="39913">MAWAVFFSLLLTHSAGTGKSEMGTAHFLDGYPKARCLDGSPAVYYMSKGSGAGEKKYMIFHEGGGWCSHGLACYRRSNKRLGSSVNDSETMDMSVADHIKFSRNPQQNPLMYDWNHIFVRYCDGGFYAGDRAEPVTVFGKKLYSWGKHITEALFIDIAGLESSTDVVLGGCSAGAMHIYAHLDALKKLVPGNARVVGLADSGFFLDEEWITPRLNGAVYAHEGESLLPPQCLSDYAGRAGMCLLGPVAMKYLQTPIFALQSRFDGARHKNVPACTDDICTQAYITKFAASIASSFEKNKGGYFLDSCQHHCFYAQWQALPARPLDDISGLTPLQAFASWYGGGESQYSQAAVVECAECCNGTLPIQ</sequence>
<keyword evidence="1" id="KW-0732">Signal</keyword>
<proteinExistence type="predicted"/>
<protein>
    <submittedName>
        <fullName evidence="2">PAE9 protein</fullName>
    </submittedName>
</protein>
<dbReference type="InterPro" id="IPR004963">
    <property type="entry name" value="PAE/NOTUM"/>
</dbReference>
<evidence type="ECO:0000313" key="2">
    <source>
        <dbReference type="EMBL" id="CAE7331298.1"/>
    </source>
</evidence>
<name>A0A812NXK4_9DINO</name>
<dbReference type="OrthoDB" id="2015280at2759"/>
<dbReference type="GO" id="GO:0016787">
    <property type="term" value="F:hydrolase activity"/>
    <property type="evidence" value="ECO:0007669"/>
    <property type="project" value="InterPro"/>
</dbReference>
<organism evidence="2 3">
    <name type="scientific">Symbiodinium natans</name>
    <dbReference type="NCBI Taxonomy" id="878477"/>
    <lineage>
        <taxon>Eukaryota</taxon>
        <taxon>Sar</taxon>
        <taxon>Alveolata</taxon>
        <taxon>Dinophyceae</taxon>
        <taxon>Suessiales</taxon>
        <taxon>Symbiodiniaceae</taxon>
        <taxon>Symbiodinium</taxon>
    </lineage>
</organism>
<dbReference type="Proteomes" id="UP000604046">
    <property type="component" value="Unassembled WGS sequence"/>
</dbReference>
<dbReference type="PANTHER" id="PTHR21562">
    <property type="entry name" value="NOTUM-RELATED"/>
    <property type="match status" value="1"/>
</dbReference>
<reference evidence="2" key="1">
    <citation type="submission" date="2021-02" db="EMBL/GenBank/DDBJ databases">
        <authorList>
            <person name="Dougan E. K."/>
            <person name="Rhodes N."/>
            <person name="Thang M."/>
            <person name="Chan C."/>
        </authorList>
    </citation>
    <scope>NUCLEOTIDE SEQUENCE</scope>
</reference>
<evidence type="ECO:0000256" key="1">
    <source>
        <dbReference type="SAM" id="SignalP"/>
    </source>
</evidence>
<accession>A0A812NXK4</accession>